<organism evidence="4 5">
    <name type="scientific">Cardamine amara subsp. amara</name>
    <dbReference type="NCBI Taxonomy" id="228776"/>
    <lineage>
        <taxon>Eukaryota</taxon>
        <taxon>Viridiplantae</taxon>
        <taxon>Streptophyta</taxon>
        <taxon>Embryophyta</taxon>
        <taxon>Tracheophyta</taxon>
        <taxon>Spermatophyta</taxon>
        <taxon>Magnoliopsida</taxon>
        <taxon>eudicotyledons</taxon>
        <taxon>Gunneridae</taxon>
        <taxon>Pentapetalae</taxon>
        <taxon>rosids</taxon>
        <taxon>malvids</taxon>
        <taxon>Brassicales</taxon>
        <taxon>Brassicaceae</taxon>
        <taxon>Cardamineae</taxon>
        <taxon>Cardamine</taxon>
    </lineage>
</organism>
<dbReference type="GO" id="GO:0008270">
    <property type="term" value="F:zinc ion binding"/>
    <property type="evidence" value="ECO:0007669"/>
    <property type="project" value="UniProtKB-KW"/>
</dbReference>
<evidence type="ECO:0000256" key="2">
    <source>
        <dbReference type="SAM" id="MobiDB-lite"/>
    </source>
</evidence>
<dbReference type="AlphaFoldDB" id="A0ABD1BWK5"/>
<feature type="region of interest" description="Disordered" evidence="2">
    <location>
        <begin position="178"/>
        <end position="198"/>
    </location>
</feature>
<dbReference type="SUPFAM" id="SSF57756">
    <property type="entry name" value="Retrovirus zinc finger-like domains"/>
    <property type="match status" value="1"/>
</dbReference>
<dbReference type="Proteomes" id="UP001558713">
    <property type="component" value="Unassembled WGS sequence"/>
</dbReference>
<keyword evidence="1" id="KW-0863">Zinc-finger</keyword>
<protein>
    <recommendedName>
        <fullName evidence="3">CCHC-type domain-containing protein</fullName>
    </recommendedName>
</protein>
<dbReference type="Gene3D" id="4.10.60.10">
    <property type="entry name" value="Zinc finger, CCHC-type"/>
    <property type="match status" value="1"/>
</dbReference>
<keyword evidence="1" id="KW-0479">Metal-binding</keyword>
<feature type="region of interest" description="Disordered" evidence="2">
    <location>
        <begin position="118"/>
        <end position="137"/>
    </location>
</feature>
<dbReference type="EMBL" id="JBANAX010000124">
    <property type="protein sequence ID" value="KAL1221571.1"/>
    <property type="molecule type" value="Genomic_DNA"/>
</dbReference>
<evidence type="ECO:0000313" key="5">
    <source>
        <dbReference type="Proteomes" id="UP001558713"/>
    </source>
</evidence>
<comment type="caution">
    <text evidence="4">The sequence shown here is derived from an EMBL/GenBank/DDBJ whole genome shotgun (WGS) entry which is preliminary data.</text>
</comment>
<gene>
    <name evidence="4" type="ORF">V5N11_019633</name>
</gene>
<proteinExistence type="predicted"/>
<reference evidence="4 5" key="1">
    <citation type="submission" date="2024-04" db="EMBL/GenBank/DDBJ databases">
        <title>Genome assembly C_amara_ONT_v2.</title>
        <authorList>
            <person name="Yant L."/>
            <person name="Moore C."/>
            <person name="Slenker M."/>
        </authorList>
    </citation>
    <scope>NUCLEOTIDE SEQUENCE [LARGE SCALE GENOMIC DNA]</scope>
    <source>
        <tissue evidence="4">Leaf</tissue>
    </source>
</reference>
<evidence type="ECO:0000313" key="4">
    <source>
        <dbReference type="EMBL" id="KAL1221571.1"/>
    </source>
</evidence>
<keyword evidence="1" id="KW-0862">Zinc</keyword>
<dbReference type="InterPro" id="IPR001878">
    <property type="entry name" value="Znf_CCHC"/>
</dbReference>
<name>A0ABD1BWK5_CARAN</name>
<feature type="domain" description="CCHC-type" evidence="3">
    <location>
        <begin position="39"/>
        <end position="53"/>
    </location>
</feature>
<dbReference type="PROSITE" id="PS50158">
    <property type="entry name" value="ZF_CCHC"/>
    <property type="match status" value="2"/>
</dbReference>
<sequence>MQRLHTTVTCATNGSFNVHIFRRISDDLRPFRRKSVGNCRECEGSGHYKTDCPTLKKRNSLRCFECNGYGHTKSDCLAAGKNEKSYVTLSESDSDDDQENGEILNNFVAYLGVIEEEECEDSTKPINQDQVSDSEEEEQSKFTLITALIDELAATKKEKQLLSEENKHLVNQISTLKSELKDEKAKTGNLEQKLGERA</sequence>
<dbReference type="InterPro" id="IPR036875">
    <property type="entry name" value="Znf_CCHC_sf"/>
</dbReference>
<evidence type="ECO:0000259" key="3">
    <source>
        <dbReference type="PROSITE" id="PS50158"/>
    </source>
</evidence>
<accession>A0ABD1BWK5</accession>
<evidence type="ECO:0000256" key="1">
    <source>
        <dbReference type="PROSITE-ProRule" id="PRU00047"/>
    </source>
</evidence>
<feature type="domain" description="CCHC-type" evidence="3">
    <location>
        <begin position="62"/>
        <end position="76"/>
    </location>
</feature>
<dbReference type="SMART" id="SM00343">
    <property type="entry name" value="ZnF_C2HC"/>
    <property type="match status" value="2"/>
</dbReference>
<keyword evidence="5" id="KW-1185">Reference proteome</keyword>